<dbReference type="AlphaFoldDB" id="A0A4U6VRA1"/>
<gene>
    <name evidence="2" type="ORF">SEVIR_2G164500v2</name>
</gene>
<organism evidence="2 3">
    <name type="scientific">Setaria viridis</name>
    <name type="common">Green bristlegrass</name>
    <name type="synonym">Setaria italica subsp. viridis</name>
    <dbReference type="NCBI Taxonomy" id="4556"/>
    <lineage>
        <taxon>Eukaryota</taxon>
        <taxon>Viridiplantae</taxon>
        <taxon>Streptophyta</taxon>
        <taxon>Embryophyta</taxon>
        <taxon>Tracheophyta</taxon>
        <taxon>Spermatophyta</taxon>
        <taxon>Magnoliopsida</taxon>
        <taxon>Liliopsida</taxon>
        <taxon>Poales</taxon>
        <taxon>Poaceae</taxon>
        <taxon>PACMAD clade</taxon>
        <taxon>Panicoideae</taxon>
        <taxon>Panicodae</taxon>
        <taxon>Paniceae</taxon>
        <taxon>Cenchrinae</taxon>
        <taxon>Setaria</taxon>
    </lineage>
</organism>
<name>A0A4U6VRA1_SETVI</name>
<feature type="region of interest" description="Disordered" evidence="1">
    <location>
        <begin position="57"/>
        <end position="79"/>
    </location>
</feature>
<reference evidence="2" key="1">
    <citation type="submission" date="2019-03" db="EMBL/GenBank/DDBJ databases">
        <title>WGS assembly of Setaria viridis.</title>
        <authorList>
            <person name="Huang P."/>
            <person name="Jenkins J."/>
            <person name="Grimwood J."/>
            <person name="Barry K."/>
            <person name="Healey A."/>
            <person name="Mamidi S."/>
            <person name="Sreedasyam A."/>
            <person name="Shu S."/>
            <person name="Feldman M."/>
            <person name="Wu J."/>
            <person name="Yu Y."/>
            <person name="Chen C."/>
            <person name="Johnson J."/>
            <person name="Rokhsar D."/>
            <person name="Baxter I."/>
            <person name="Schmutz J."/>
            <person name="Brutnell T."/>
            <person name="Kellogg E."/>
        </authorList>
    </citation>
    <scope>NUCLEOTIDE SEQUENCE [LARGE SCALE GENOMIC DNA]</scope>
</reference>
<evidence type="ECO:0000313" key="3">
    <source>
        <dbReference type="Proteomes" id="UP000298652"/>
    </source>
</evidence>
<keyword evidence="3" id="KW-1185">Reference proteome</keyword>
<evidence type="ECO:0000256" key="1">
    <source>
        <dbReference type="SAM" id="MobiDB-lite"/>
    </source>
</evidence>
<dbReference type="Gramene" id="TKW32361">
    <property type="protein sequence ID" value="TKW32361"/>
    <property type="gene ID" value="SEVIR_2G164500v2"/>
</dbReference>
<dbReference type="Proteomes" id="UP000298652">
    <property type="component" value="Chromosome 2"/>
</dbReference>
<evidence type="ECO:0000313" key="2">
    <source>
        <dbReference type="EMBL" id="TKW32361.1"/>
    </source>
</evidence>
<dbReference type="EMBL" id="CM016553">
    <property type="protein sequence ID" value="TKW32361.1"/>
    <property type="molecule type" value="Genomic_DNA"/>
</dbReference>
<proteinExistence type="predicted"/>
<sequence>MKESCIVLYSKSCVTNPCMYYIVDVETPEGEFLDLSEEPSEFEEIVELIPCEASPSGNANIFTDQELQQESAEEEAPKN</sequence>
<protein>
    <submittedName>
        <fullName evidence="2">Uncharacterized protein</fullName>
    </submittedName>
</protein>
<accession>A0A4U6VRA1</accession>